<proteinExistence type="predicted"/>
<name>A0A4Q2UBM0_9HYPH</name>
<feature type="domain" description="Prepilin type IV endopeptidase peptidase" evidence="7">
    <location>
        <begin position="9"/>
        <end position="112"/>
    </location>
</feature>
<dbReference type="Proteomes" id="UP000290759">
    <property type="component" value="Unassembled WGS sequence"/>
</dbReference>
<sequence length="167" mass="17700">MQIFLTLAVFPVLMAYSAISDLMTMTIPNRVSLALMLGFFVLAGLAGVGWHAVIVDHLTCGLCVLAVTFALFAFGWIGGGDAKLAAATSLWIGWDHIADYGVSASLLGGLLTFSILVARRQPLPRFMASCTWIARIHDANNGVPYGIALAVAGLALYPQSLIWSSAT</sequence>
<evidence type="ECO:0000313" key="9">
    <source>
        <dbReference type="Proteomes" id="UP000290759"/>
    </source>
</evidence>
<evidence type="ECO:0000313" key="8">
    <source>
        <dbReference type="EMBL" id="RYC34040.1"/>
    </source>
</evidence>
<keyword evidence="5 6" id="KW-0472">Membrane</keyword>
<dbReference type="EMBL" id="QYBB01000001">
    <property type="protein sequence ID" value="RYC34040.1"/>
    <property type="molecule type" value="Genomic_DNA"/>
</dbReference>
<dbReference type="GO" id="GO:0005886">
    <property type="term" value="C:plasma membrane"/>
    <property type="evidence" value="ECO:0007669"/>
    <property type="project" value="UniProtKB-SubCell"/>
</dbReference>
<feature type="transmembrane region" description="Helical" evidence="6">
    <location>
        <begin position="97"/>
        <end position="118"/>
    </location>
</feature>
<dbReference type="RefSeq" id="WP_129222938.1">
    <property type="nucleotide sequence ID" value="NZ_QYBB01000001.1"/>
</dbReference>
<dbReference type="AlphaFoldDB" id="A0A4Q2UBM0"/>
<keyword evidence="9" id="KW-1185">Reference proteome</keyword>
<comment type="caution">
    <text evidence="8">The sequence shown here is derived from an EMBL/GenBank/DDBJ whole genome shotgun (WGS) entry which is preliminary data.</text>
</comment>
<evidence type="ECO:0000256" key="4">
    <source>
        <dbReference type="ARBA" id="ARBA00022989"/>
    </source>
</evidence>
<evidence type="ECO:0000256" key="6">
    <source>
        <dbReference type="SAM" id="Phobius"/>
    </source>
</evidence>
<accession>A0A4Q2UBM0</accession>
<gene>
    <name evidence="8" type="ORF">D3273_01965</name>
</gene>
<dbReference type="GO" id="GO:0004190">
    <property type="term" value="F:aspartic-type endopeptidase activity"/>
    <property type="evidence" value="ECO:0007669"/>
    <property type="project" value="InterPro"/>
</dbReference>
<dbReference type="OrthoDB" id="5329005at2"/>
<comment type="subcellular location">
    <subcellularLocation>
        <location evidence="1">Cell membrane</location>
        <topology evidence="1">Multi-pass membrane protein</topology>
    </subcellularLocation>
</comment>
<keyword evidence="3 6" id="KW-0812">Transmembrane</keyword>
<feature type="transmembrane region" description="Helical" evidence="6">
    <location>
        <begin position="60"/>
        <end position="77"/>
    </location>
</feature>
<reference evidence="8 9" key="2">
    <citation type="submission" date="2019-02" db="EMBL/GenBank/DDBJ databases">
        <title>'Lichenibacterium ramalinii' gen. nov. sp. nov., 'Lichenibacterium minor' gen. nov. sp. nov.</title>
        <authorList>
            <person name="Pankratov T."/>
        </authorList>
    </citation>
    <scope>NUCLEOTIDE SEQUENCE [LARGE SCALE GENOMIC DNA]</scope>
    <source>
        <strain evidence="8 9">RmlP026</strain>
    </source>
</reference>
<evidence type="ECO:0000256" key="5">
    <source>
        <dbReference type="ARBA" id="ARBA00023136"/>
    </source>
</evidence>
<protein>
    <submittedName>
        <fullName evidence="8">Peptidase</fullName>
    </submittedName>
</protein>
<evidence type="ECO:0000256" key="3">
    <source>
        <dbReference type="ARBA" id="ARBA00022692"/>
    </source>
</evidence>
<dbReference type="PANTHER" id="PTHR36506">
    <property type="entry name" value="PREFLAGELLIN PEPTIDASE"/>
    <property type="match status" value="1"/>
</dbReference>
<evidence type="ECO:0000256" key="2">
    <source>
        <dbReference type="ARBA" id="ARBA00022475"/>
    </source>
</evidence>
<dbReference type="Pfam" id="PF01478">
    <property type="entry name" value="Peptidase_A24"/>
    <property type="match status" value="1"/>
</dbReference>
<feature type="transmembrane region" description="Helical" evidence="6">
    <location>
        <begin position="33"/>
        <end position="53"/>
    </location>
</feature>
<dbReference type="InterPro" id="IPR052218">
    <property type="entry name" value="Preflagellin_Peptidase"/>
</dbReference>
<dbReference type="Gene3D" id="1.20.120.1220">
    <property type="match status" value="1"/>
</dbReference>
<keyword evidence="2" id="KW-1003">Cell membrane</keyword>
<evidence type="ECO:0000259" key="7">
    <source>
        <dbReference type="Pfam" id="PF01478"/>
    </source>
</evidence>
<reference evidence="8 9" key="1">
    <citation type="submission" date="2018-12" db="EMBL/GenBank/DDBJ databases">
        <authorList>
            <person name="Grouzdev D.S."/>
            <person name="Krutkina M.S."/>
        </authorList>
    </citation>
    <scope>NUCLEOTIDE SEQUENCE [LARGE SCALE GENOMIC DNA]</scope>
    <source>
        <strain evidence="8 9">RmlP026</strain>
    </source>
</reference>
<dbReference type="PANTHER" id="PTHR36506:SF1">
    <property type="entry name" value="PREFLAGELLIN PEPTIDASE"/>
    <property type="match status" value="1"/>
</dbReference>
<organism evidence="8 9">
    <name type="scientific">Lichenibacterium minor</name>
    <dbReference type="NCBI Taxonomy" id="2316528"/>
    <lineage>
        <taxon>Bacteria</taxon>
        <taxon>Pseudomonadati</taxon>
        <taxon>Pseudomonadota</taxon>
        <taxon>Alphaproteobacteria</taxon>
        <taxon>Hyphomicrobiales</taxon>
        <taxon>Lichenihabitantaceae</taxon>
        <taxon>Lichenibacterium</taxon>
    </lineage>
</organism>
<keyword evidence="4 6" id="KW-1133">Transmembrane helix</keyword>
<evidence type="ECO:0000256" key="1">
    <source>
        <dbReference type="ARBA" id="ARBA00004651"/>
    </source>
</evidence>
<dbReference type="InterPro" id="IPR000045">
    <property type="entry name" value="Prepilin_IV_endopep_pep"/>
</dbReference>